<gene>
    <name evidence="1" type="ORF">A3A90_01655</name>
</gene>
<proteinExistence type="predicted"/>
<keyword evidence="1" id="KW-0489">Methyltransferase</keyword>
<organism evidence="1 2">
    <name type="scientific">Candidatus Zambryskibacteria bacterium RIFCSPLOWO2_01_FULL_35_19</name>
    <dbReference type="NCBI Taxonomy" id="1802757"/>
    <lineage>
        <taxon>Bacteria</taxon>
        <taxon>Candidatus Zambryskiibacteriota</taxon>
    </lineage>
</organism>
<reference evidence="1 2" key="1">
    <citation type="journal article" date="2016" name="Nat. Commun.">
        <title>Thousands of microbial genomes shed light on interconnected biogeochemical processes in an aquifer system.</title>
        <authorList>
            <person name="Anantharaman K."/>
            <person name="Brown C.T."/>
            <person name="Hug L.A."/>
            <person name="Sharon I."/>
            <person name="Castelle C.J."/>
            <person name="Probst A.J."/>
            <person name="Thomas B.C."/>
            <person name="Singh A."/>
            <person name="Wilkins M.J."/>
            <person name="Karaoz U."/>
            <person name="Brodie E.L."/>
            <person name="Williams K.H."/>
            <person name="Hubbard S.S."/>
            <person name="Banfield J.F."/>
        </authorList>
    </citation>
    <scope>NUCLEOTIDE SEQUENCE [LARGE SCALE GENOMIC DNA]</scope>
</reference>
<dbReference type="AlphaFoldDB" id="A0A1G2TVM8"/>
<dbReference type="GO" id="GO:0003676">
    <property type="term" value="F:nucleic acid binding"/>
    <property type="evidence" value="ECO:0007669"/>
    <property type="project" value="InterPro"/>
</dbReference>
<keyword evidence="1" id="KW-0808">Transferase</keyword>
<dbReference type="PROSITE" id="PS00092">
    <property type="entry name" value="N6_MTASE"/>
    <property type="match status" value="1"/>
</dbReference>
<dbReference type="InterPro" id="IPR025247">
    <property type="entry name" value="EcoRI-like_methylase"/>
</dbReference>
<evidence type="ECO:0000313" key="1">
    <source>
        <dbReference type="EMBL" id="OHB01209.1"/>
    </source>
</evidence>
<protein>
    <submittedName>
        <fullName evidence="1">DNA methyltransferase</fullName>
    </submittedName>
</protein>
<dbReference type="EMBL" id="MHWA01000019">
    <property type="protein sequence ID" value="OHB01209.1"/>
    <property type="molecule type" value="Genomic_DNA"/>
</dbReference>
<dbReference type="Pfam" id="PF13651">
    <property type="entry name" value="EcoRI_methylase"/>
    <property type="match status" value="1"/>
</dbReference>
<dbReference type="GO" id="GO:0008168">
    <property type="term" value="F:methyltransferase activity"/>
    <property type="evidence" value="ECO:0007669"/>
    <property type="project" value="UniProtKB-KW"/>
</dbReference>
<comment type="caution">
    <text evidence="1">The sequence shown here is derived from an EMBL/GenBank/DDBJ whole genome shotgun (WGS) entry which is preliminary data.</text>
</comment>
<sequence>MANKNLTNAKRAKNDEFYTQYGDIQKEIQAYLDYDSNVFKNKVVYCNCDDPFESNFFRYFVLNFNKLGLKQLITTSYKPSPIANTELILQPSFLPGYEDKVVSKSAEPKGRPKVTANKFVINNVSDMDDDGDFDLQDIAQQLKANKHNEWTPLEEDGDFKSPECVELLKQSDIVVTNPPFSLFREYVKQLLSNNKKFLIIGNLNAITYKEVFPLLKENKIWLGNNCKVNGGAMFFEIPEKIANLEQVREIKTSESGKKVYITRVQGVRWFTNLDHGRRHQPLQLMTEKEVIKFTTKKPFDKYDNYNAIEVSLVKNIPSDYKGVMGVPMSIFDKYSPEQFEILGSDYNVKEGLLPKLVNPKWGGKLDRGYVNNKRLYTRIFIRHKKVKE</sequence>
<accession>A0A1G2TVM8</accession>
<dbReference type="GO" id="GO:0032259">
    <property type="term" value="P:methylation"/>
    <property type="evidence" value="ECO:0007669"/>
    <property type="project" value="UniProtKB-KW"/>
</dbReference>
<dbReference type="Proteomes" id="UP000178404">
    <property type="component" value="Unassembled WGS sequence"/>
</dbReference>
<name>A0A1G2TVM8_9BACT</name>
<evidence type="ECO:0000313" key="2">
    <source>
        <dbReference type="Proteomes" id="UP000178404"/>
    </source>
</evidence>
<dbReference type="InterPro" id="IPR002052">
    <property type="entry name" value="DNA_methylase_N6_adenine_CS"/>
</dbReference>